<dbReference type="Pfam" id="PF00535">
    <property type="entry name" value="Glycos_transf_2"/>
    <property type="match status" value="1"/>
</dbReference>
<evidence type="ECO:0000313" key="3">
    <source>
        <dbReference type="Proteomes" id="UP001597448"/>
    </source>
</evidence>
<keyword evidence="3" id="KW-1185">Reference proteome</keyword>
<dbReference type="InterPro" id="IPR050179">
    <property type="entry name" value="Trans_hexapeptide_repeat"/>
</dbReference>
<reference evidence="3" key="1">
    <citation type="journal article" date="2019" name="Int. J. Syst. Evol. Microbiol.">
        <title>The Global Catalogue of Microorganisms (GCM) 10K type strain sequencing project: providing services to taxonomists for standard genome sequencing and annotation.</title>
        <authorList>
            <consortium name="The Broad Institute Genomics Platform"/>
            <consortium name="The Broad Institute Genome Sequencing Center for Infectious Disease"/>
            <person name="Wu L."/>
            <person name="Ma J."/>
        </authorList>
    </citation>
    <scope>NUCLEOTIDE SEQUENCE [LARGE SCALE GENOMIC DNA]</scope>
    <source>
        <strain evidence="3">CCM 8725</strain>
    </source>
</reference>
<dbReference type="GO" id="GO:0016757">
    <property type="term" value="F:glycosyltransferase activity"/>
    <property type="evidence" value="ECO:0007669"/>
    <property type="project" value="UniProtKB-KW"/>
</dbReference>
<dbReference type="PANTHER" id="PTHR43300">
    <property type="entry name" value="ACETYLTRANSFERASE"/>
    <property type="match status" value="1"/>
</dbReference>
<dbReference type="Gene3D" id="3.90.550.10">
    <property type="entry name" value="Spore Coat Polysaccharide Biosynthesis Protein SpsA, Chain A"/>
    <property type="match status" value="1"/>
</dbReference>
<dbReference type="CDD" id="cd00761">
    <property type="entry name" value="Glyco_tranf_GTA_type"/>
    <property type="match status" value="1"/>
</dbReference>
<dbReference type="InterPro" id="IPR001173">
    <property type="entry name" value="Glyco_trans_2-like"/>
</dbReference>
<proteinExistence type="predicted"/>
<dbReference type="Proteomes" id="UP001597448">
    <property type="component" value="Unassembled WGS sequence"/>
</dbReference>
<evidence type="ECO:0000313" key="2">
    <source>
        <dbReference type="EMBL" id="MFD2408834.1"/>
    </source>
</evidence>
<dbReference type="InterPro" id="IPR001451">
    <property type="entry name" value="Hexapep"/>
</dbReference>
<dbReference type="RefSeq" id="WP_209994613.1">
    <property type="nucleotide sequence ID" value="NZ_JBHUKY010000009.1"/>
</dbReference>
<protein>
    <submittedName>
        <fullName evidence="2">Glycosyltransferase</fullName>
        <ecNumber evidence="2">2.4.-.-</ecNumber>
    </submittedName>
</protein>
<keyword evidence="2" id="KW-0328">Glycosyltransferase</keyword>
<feature type="domain" description="Glycosyltransferase 2-like" evidence="1">
    <location>
        <begin position="185"/>
        <end position="298"/>
    </location>
</feature>
<dbReference type="Gene3D" id="2.160.10.10">
    <property type="entry name" value="Hexapeptide repeat proteins"/>
    <property type="match status" value="1"/>
</dbReference>
<name>A0ABW5F1Y2_9BACL</name>
<dbReference type="InterPro" id="IPR011004">
    <property type="entry name" value="Trimer_LpxA-like_sf"/>
</dbReference>
<dbReference type="CDD" id="cd04647">
    <property type="entry name" value="LbH_MAT_like"/>
    <property type="match status" value="1"/>
</dbReference>
<sequence length="469" mass="51895">MTLNIPLEFAERFAQLGSNTYIGQGGVIESPELISIGNNVSVEAPHYIKTATTDQQLPHEGPVICIGDGCQINRGVQITASPKIILEPNLLVYSNVQMQGEIAIGEGSWIGANCRLSGNIRIGAGSVVKANSTVLDNVPDYCVVSGNPASIVQVYETASGSWVDVSDHDQAQAVLTARSRLPLLSICIPTYNRAPYLDTCLHSIYSQIGNNELIEVVVSDNASTDATPDVIDKYMSLYSNMRAVRNDTNVGADPNIYFVTTLGRGKFVKMHGDDDYFLPGKIMPLLHVLDSHPECGVIHISLINGTKPLSLDTGMSNFLAATGLYAGFISSVVLKREEFEKIEKPELFMNSKFNQIYLQYSILKDNPNFCIMYDNIFSYGGSTSSKYSFAEVFFNGYPSILNHFLGDGLCAEEITREKKHTLYHYTIPWLRNNKATVTTDEFEGIYTKYYHEEPYYEDGLAIMEAIRQS</sequence>
<dbReference type="EMBL" id="JBHUKY010000009">
    <property type="protein sequence ID" value="MFD2408834.1"/>
    <property type="molecule type" value="Genomic_DNA"/>
</dbReference>
<comment type="caution">
    <text evidence="2">The sequence shown here is derived from an EMBL/GenBank/DDBJ whole genome shotgun (WGS) entry which is preliminary data.</text>
</comment>
<gene>
    <name evidence="2" type="ORF">ACFSX3_03080</name>
</gene>
<accession>A0ABW5F1Y2</accession>
<keyword evidence="2" id="KW-0808">Transferase</keyword>
<dbReference type="InterPro" id="IPR029044">
    <property type="entry name" value="Nucleotide-diphossugar_trans"/>
</dbReference>
<dbReference type="SUPFAM" id="SSF53448">
    <property type="entry name" value="Nucleotide-diphospho-sugar transferases"/>
    <property type="match status" value="1"/>
</dbReference>
<dbReference type="SUPFAM" id="SSF51161">
    <property type="entry name" value="Trimeric LpxA-like enzymes"/>
    <property type="match status" value="1"/>
</dbReference>
<dbReference type="Pfam" id="PF00132">
    <property type="entry name" value="Hexapep"/>
    <property type="match status" value="1"/>
</dbReference>
<dbReference type="PANTHER" id="PTHR43300:SF11">
    <property type="entry name" value="ACETYLTRANSFERASE RV3034C-RELATED"/>
    <property type="match status" value="1"/>
</dbReference>
<organism evidence="2 3">
    <name type="scientific">Paenibacillus rhizoplanae</name>
    <dbReference type="NCBI Taxonomy" id="1917181"/>
    <lineage>
        <taxon>Bacteria</taxon>
        <taxon>Bacillati</taxon>
        <taxon>Bacillota</taxon>
        <taxon>Bacilli</taxon>
        <taxon>Bacillales</taxon>
        <taxon>Paenibacillaceae</taxon>
        <taxon>Paenibacillus</taxon>
    </lineage>
</organism>
<dbReference type="EC" id="2.4.-.-" evidence="2"/>
<evidence type="ECO:0000259" key="1">
    <source>
        <dbReference type="Pfam" id="PF00535"/>
    </source>
</evidence>